<dbReference type="PANTHER" id="PTHR35218">
    <property type="entry name" value="RNASE H DOMAIN-CONTAINING PROTEIN"/>
    <property type="match status" value="1"/>
</dbReference>
<gene>
    <name evidence="1" type="ORF">EPI10_020280</name>
</gene>
<keyword evidence="1" id="KW-0695">RNA-directed DNA polymerase</keyword>
<evidence type="ECO:0000313" key="2">
    <source>
        <dbReference type="Proteomes" id="UP000325315"/>
    </source>
</evidence>
<dbReference type="Proteomes" id="UP000325315">
    <property type="component" value="Unassembled WGS sequence"/>
</dbReference>
<dbReference type="Gene3D" id="3.60.10.10">
    <property type="entry name" value="Endonuclease/exonuclease/phosphatase"/>
    <property type="match status" value="1"/>
</dbReference>
<dbReference type="OrthoDB" id="1001388at2759"/>
<reference evidence="2" key="1">
    <citation type="journal article" date="2019" name="Plant Biotechnol. J.">
        <title>Genome sequencing of the Australian wild diploid species Gossypium australe highlights disease resistance and delayed gland morphogenesis.</title>
        <authorList>
            <person name="Cai Y."/>
            <person name="Cai X."/>
            <person name="Wang Q."/>
            <person name="Wang P."/>
            <person name="Zhang Y."/>
            <person name="Cai C."/>
            <person name="Xu Y."/>
            <person name="Wang K."/>
            <person name="Zhou Z."/>
            <person name="Wang C."/>
            <person name="Geng S."/>
            <person name="Li B."/>
            <person name="Dong Q."/>
            <person name="Hou Y."/>
            <person name="Wang H."/>
            <person name="Ai P."/>
            <person name="Liu Z."/>
            <person name="Yi F."/>
            <person name="Sun M."/>
            <person name="An G."/>
            <person name="Cheng J."/>
            <person name="Zhang Y."/>
            <person name="Shi Q."/>
            <person name="Xie Y."/>
            <person name="Shi X."/>
            <person name="Chang Y."/>
            <person name="Huang F."/>
            <person name="Chen Y."/>
            <person name="Hong S."/>
            <person name="Mi L."/>
            <person name="Sun Q."/>
            <person name="Zhang L."/>
            <person name="Zhou B."/>
            <person name="Peng R."/>
            <person name="Zhang X."/>
            <person name="Liu F."/>
        </authorList>
    </citation>
    <scope>NUCLEOTIDE SEQUENCE [LARGE SCALE GENOMIC DNA]</scope>
    <source>
        <strain evidence="2">cv. PA1801</strain>
    </source>
</reference>
<organism evidence="1 2">
    <name type="scientific">Gossypium australe</name>
    <dbReference type="NCBI Taxonomy" id="47621"/>
    <lineage>
        <taxon>Eukaryota</taxon>
        <taxon>Viridiplantae</taxon>
        <taxon>Streptophyta</taxon>
        <taxon>Embryophyta</taxon>
        <taxon>Tracheophyta</taxon>
        <taxon>Spermatophyta</taxon>
        <taxon>Magnoliopsida</taxon>
        <taxon>eudicotyledons</taxon>
        <taxon>Gunneridae</taxon>
        <taxon>Pentapetalae</taxon>
        <taxon>rosids</taxon>
        <taxon>malvids</taxon>
        <taxon>Malvales</taxon>
        <taxon>Malvaceae</taxon>
        <taxon>Malvoideae</taxon>
        <taxon>Gossypium</taxon>
    </lineage>
</organism>
<keyword evidence="2" id="KW-1185">Reference proteome</keyword>
<evidence type="ECO:0000313" key="1">
    <source>
        <dbReference type="EMBL" id="KAA3479798.1"/>
    </source>
</evidence>
<dbReference type="SUPFAM" id="SSF56219">
    <property type="entry name" value="DNase I-like"/>
    <property type="match status" value="1"/>
</dbReference>
<dbReference type="EMBL" id="SMMG02000003">
    <property type="protein sequence ID" value="KAA3479798.1"/>
    <property type="molecule type" value="Genomic_DNA"/>
</dbReference>
<dbReference type="InterPro" id="IPR036691">
    <property type="entry name" value="Endo/exonu/phosph_ase_sf"/>
</dbReference>
<accession>A0A5B6WF44</accession>
<sequence length="281" mass="32694">MRILCWNCRGIENPAMVRKLKQLLVVSDLEVIFLCETKVHTNKFVSIRSKCRMEGCLAVNAINKSGGLVMMWKEGIKVEIKNYSNNHIDSLVHLDNDKSIRFMGFYGNADPNKRQSSWDMLRKLSLVDLKMDKGWYTWVNNREGDALVKERLDCFLISSNNVACFPFMETKVIRQSTSDHDIIFLDTKGRKLRERTRDPRLNFRYDVCWAKENKVKHIIKNVWQNGDVDVIGKIKKVGQDLGVWQYNRYKNMLNQIGTLQVKINRTIDSLGSTSWVTGLRL</sequence>
<protein>
    <submittedName>
        <fullName evidence="1">Reverse transcriptase</fullName>
    </submittedName>
</protein>
<dbReference type="GO" id="GO:0003964">
    <property type="term" value="F:RNA-directed DNA polymerase activity"/>
    <property type="evidence" value="ECO:0007669"/>
    <property type="project" value="UniProtKB-KW"/>
</dbReference>
<keyword evidence="1" id="KW-0808">Transferase</keyword>
<comment type="caution">
    <text evidence="1">The sequence shown here is derived from an EMBL/GenBank/DDBJ whole genome shotgun (WGS) entry which is preliminary data.</text>
</comment>
<dbReference type="AlphaFoldDB" id="A0A5B6WF44"/>
<proteinExistence type="predicted"/>
<dbReference type="PANTHER" id="PTHR35218:SF9">
    <property type="entry name" value="ENDONUCLEASE_EXONUCLEASE_PHOSPHATASE DOMAIN-CONTAINING PROTEIN"/>
    <property type="match status" value="1"/>
</dbReference>
<name>A0A5B6WF44_9ROSI</name>
<keyword evidence="1" id="KW-0548">Nucleotidyltransferase</keyword>